<dbReference type="AlphaFoldDB" id="A0A385SKF7"/>
<comment type="similarity">
    <text evidence="1">Belongs to the YciI family.</text>
</comment>
<dbReference type="EMBL" id="CP032382">
    <property type="protein sequence ID" value="AYB30405.1"/>
    <property type="molecule type" value="Genomic_DNA"/>
</dbReference>
<dbReference type="SUPFAM" id="SSF54909">
    <property type="entry name" value="Dimeric alpha+beta barrel"/>
    <property type="match status" value="1"/>
</dbReference>
<proteinExistence type="inferred from homology"/>
<sequence>MTMEKFMLIIREDLKRIGALTDEERFSNMPEQMEWIKSIAESGNYVTGEPLEIRGRYVSKNEVLSDGPFIEAKEGIAGYDMIMAENIDQAVAIAQMCPLVMKGVAVIEVRPVSMLDTLS</sequence>
<dbReference type="InterPro" id="IPR005545">
    <property type="entry name" value="YCII"/>
</dbReference>
<evidence type="ECO:0000313" key="3">
    <source>
        <dbReference type="EMBL" id="AYB30405.1"/>
    </source>
</evidence>
<dbReference type="Gene3D" id="3.30.70.1060">
    <property type="entry name" value="Dimeric alpha+beta barrel"/>
    <property type="match status" value="1"/>
</dbReference>
<dbReference type="KEGG" id="chk:D4L85_07350"/>
<dbReference type="PANTHER" id="PTHR35174">
    <property type="entry name" value="BLL7171 PROTEIN-RELATED"/>
    <property type="match status" value="1"/>
</dbReference>
<dbReference type="PANTHER" id="PTHR35174:SF3">
    <property type="entry name" value="BLL7171 PROTEIN"/>
    <property type="match status" value="1"/>
</dbReference>
<keyword evidence="4" id="KW-1185">Reference proteome</keyword>
<feature type="domain" description="YCII-related" evidence="2">
    <location>
        <begin position="8"/>
        <end position="112"/>
    </location>
</feature>
<gene>
    <name evidence="3" type="ORF">D4L85_07350</name>
</gene>
<dbReference type="InterPro" id="IPR011008">
    <property type="entry name" value="Dimeric_a/b-barrel"/>
</dbReference>
<name>A0A385SKF7_9BACT</name>
<protein>
    <recommendedName>
        <fullName evidence="2">YCII-related domain-containing protein</fullName>
    </recommendedName>
</protein>
<evidence type="ECO:0000313" key="4">
    <source>
        <dbReference type="Proteomes" id="UP000266183"/>
    </source>
</evidence>
<organism evidence="3 4">
    <name type="scientific">Chryseolinea soli</name>
    <dbReference type="NCBI Taxonomy" id="2321403"/>
    <lineage>
        <taxon>Bacteria</taxon>
        <taxon>Pseudomonadati</taxon>
        <taxon>Bacteroidota</taxon>
        <taxon>Cytophagia</taxon>
        <taxon>Cytophagales</taxon>
        <taxon>Fulvivirgaceae</taxon>
        <taxon>Chryseolinea</taxon>
    </lineage>
</organism>
<dbReference type="Proteomes" id="UP000266183">
    <property type="component" value="Chromosome"/>
</dbReference>
<evidence type="ECO:0000259" key="2">
    <source>
        <dbReference type="Pfam" id="PF03795"/>
    </source>
</evidence>
<evidence type="ECO:0000256" key="1">
    <source>
        <dbReference type="ARBA" id="ARBA00007689"/>
    </source>
</evidence>
<accession>A0A385SKF7</accession>
<reference evidence="4" key="1">
    <citation type="submission" date="2018-09" db="EMBL/GenBank/DDBJ databases">
        <title>Chryseolinea sp. KIS68-18 isolated from soil.</title>
        <authorList>
            <person name="Weon H.-Y."/>
            <person name="Kwon S.-W."/>
            <person name="Lee S.A."/>
        </authorList>
    </citation>
    <scope>NUCLEOTIDE SEQUENCE [LARGE SCALE GENOMIC DNA]</scope>
    <source>
        <strain evidence="4">KIS68-18</strain>
    </source>
</reference>
<dbReference type="Pfam" id="PF03795">
    <property type="entry name" value="YCII"/>
    <property type="match status" value="1"/>
</dbReference>